<reference evidence="4 5" key="1">
    <citation type="submission" date="2019-09" db="EMBL/GenBank/DDBJ databases">
        <authorList>
            <person name="Feng G."/>
        </authorList>
    </citation>
    <scope>NUCLEOTIDE SEQUENCE [LARGE SCALE GENOMIC DNA]</scope>
    <source>
        <strain evidence="3 4">KACC 19283</strain>
        <strain evidence="2 5">KACC 19284</strain>
    </source>
</reference>
<evidence type="ECO:0000313" key="3">
    <source>
        <dbReference type="EMBL" id="KAA9033282.1"/>
    </source>
</evidence>
<keyword evidence="5" id="KW-1185">Reference proteome</keyword>
<organism evidence="3 4">
    <name type="scientific">Sphingobium limneticum</name>
    <dbReference type="NCBI Taxonomy" id="1007511"/>
    <lineage>
        <taxon>Bacteria</taxon>
        <taxon>Pseudomonadati</taxon>
        <taxon>Pseudomonadota</taxon>
        <taxon>Alphaproteobacteria</taxon>
        <taxon>Sphingomonadales</taxon>
        <taxon>Sphingomonadaceae</taxon>
        <taxon>Sphingobium</taxon>
    </lineage>
</organism>
<name>A0A5J5I911_9SPHN</name>
<evidence type="ECO:0000313" key="2">
    <source>
        <dbReference type="EMBL" id="KAA9020955.1"/>
    </source>
</evidence>
<dbReference type="AlphaFoldDB" id="A0A5J5I911"/>
<evidence type="ECO:0000313" key="4">
    <source>
        <dbReference type="Proteomes" id="UP000325933"/>
    </source>
</evidence>
<comment type="caution">
    <text evidence="3">The sequence shown here is derived from an EMBL/GenBank/DDBJ whole genome shotgun (WGS) entry which is preliminary data.</text>
</comment>
<sequence length="330" mass="36539">MGQTISDPSQPVKRLVTDRSVSQTNNVPADVRFDVRWNSKSDTVQFYNSRIIEMNVQVCKWSKRLAQASFEKDGDRKGFAMLTHEMYEQRIAARTQRSALDYFTTSALLGRPDPLASDSPDDVSFDLTYKMVDRLVIAAVETGARFERDSLPSDPLAWLYSPQPPFDGARPLEACLTAPGLMRCIMFHSLDLELGMPSDLVDQILCRDAGMTGETVSGGLWNTDRDRDSVGHGRTLYTATIVDVQVGQIHHVYHAMMACDLAEARGLLRLRYGRQLADQAEVRRGYDASNPLAVSMVSDAMGAILAMVASNPQSALAEGLDLQLESRFAP</sequence>
<evidence type="ECO:0000256" key="1">
    <source>
        <dbReference type="SAM" id="MobiDB-lite"/>
    </source>
</evidence>
<accession>A0A5J5I911</accession>
<gene>
    <name evidence="3" type="ORF">F4U95_04675</name>
    <name evidence="2" type="ORF">F4U96_04675</name>
</gene>
<dbReference type="RefSeq" id="WP_150424743.1">
    <property type="nucleotide sequence ID" value="NZ_VYQA01000002.1"/>
</dbReference>
<dbReference type="Proteomes" id="UP000326364">
    <property type="component" value="Unassembled WGS sequence"/>
</dbReference>
<dbReference type="Proteomes" id="UP000325933">
    <property type="component" value="Unassembled WGS sequence"/>
</dbReference>
<dbReference type="EMBL" id="VYQB01000002">
    <property type="protein sequence ID" value="KAA9020955.1"/>
    <property type="molecule type" value="Genomic_DNA"/>
</dbReference>
<evidence type="ECO:0000313" key="5">
    <source>
        <dbReference type="Proteomes" id="UP000326364"/>
    </source>
</evidence>
<proteinExistence type="predicted"/>
<protein>
    <submittedName>
        <fullName evidence="3">Uncharacterized protein</fullName>
    </submittedName>
</protein>
<feature type="region of interest" description="Disordered" evidence="1">
    <location>
        <begin position="1"/>
        <end position="21"/>
    </location>
</feature>
<dbReference type="EMBL" id="VYQA01000002">
    <property type="protein sequence ID" value="KAA9033282.1"/>
    <property type="molecule type" value="Genomic_DNA"/>
</dbReference>